<dbReference type="GO" id="GO:0046872">
    <property type="term" value="F:metal ion binding"/>
    <property type="evidence" value="ECO:0007669"/>
    <property type="project" value="UniProtKB-KW"/>
</dbReference>
<keyword evidence="3" id="KW-0460">Magnesium</keyword>
<dbReference type="GO" id="GO:0016070">
    <property type="term" value="P:RNA metabolic process"/>
    <property type="evidence" value="ECO:0007669"/>
    <property type="project" value="UniProtKB-ARBA"/>
</dbReference>
<evidence type="ECO:0000313" key="5">
    <source>
        <dbReference type="EMBL" id="KAL0192101.1"/>
    </source>
</evidence>
<evidence type="ECO:0000256" key="1">
    <source>
        <dbReference type="ARBA" id="ARBA00022679"/>
    </source>
</evidence>
<evidence type="ECO:0000313" key="6">
    <source>
        <dbReference type="Proteomes" id="UP001529510"/>
    </source>
</evidence>
<dbReference type="GO" id="GO:0016740">
    <property type="term" value="F:transferase activity"/>
    <property type="evidence" value="ECO:0007669"/>
    <property type="project" value="UniProtKB-KW"/>
</dbReference>
<comment type="caution">
    <text evidence="5">The sequence shown here is derived from an EMBL/GenBank/DDBJ whole genome shotgun (WGS) entry which is preliminary data.</text>
</comment>
<dbReference type="InterPro" id="IPR002058">
    <property type="entry name" value="PAP_assoc"/>
</dbReference>
<dbReference type="AlphaFoldDB" id="A0ABD0R0R7"/>
<evidence type="ECO:0000259" key="4">
    <source>
        <dbReference type="Pfam" id="PF03828"/>
    </source>
</evidence>
<organism evidence="5 6">
    <name type="scientific">Cirrhinus mrigala</name>
    <name type="common">Mrigala</name>
    <dbReference type="NCBI Taxonomy" id="683832"/>
    <lineage>
        <taxon>Eukaryota</taxon>
        <taxon>Metazoa</taxon>
        <taxon>Chordata</taxon>
        <taxon>Craniata</taxon>
        <taxon>Vertebrata</taxon>
        <taxon>Euteleostomi</taxon>
        <taxon>Actinopterygii</taxon>
        <taxon>Neopterygii</taxon>
        <taxon>Teleostei</taxon>
        <taxon>Ostariophysi</taxon>
        <taxon>Cypriniformes</taxon>
        <taxon>Cyprinidae</taxon>
        <taxon>Labeoninae</taxon>
        <taxon>Labeonini</taxon>
        <taxon>Cirrhinus</taxon>
    </lineage>
</organism>
<dbReference type="EMBL" id="JAMKFB020000005">
    <property type="protein sequence ID" value="KAL0192101.1"/>
    <property type="molecule type" value="Genomic_DNA"/>
</dbReference>
<keyword evidence="2" id="KW-0479">Metal-binding</keyword>
<name>A0ABD0R0R7_CIRMR</name>
<dbReference type="PANTHER" id="PTHR12271">
    <property type="entry name" value="POLY A POLYMERASE CID PAP -RELATED"/>
    <property type="match status" value="1"/>
</dbReference>
<feature type="domain" description="PAP-associated" evidence="4">
    <location>
        <begin position="2"/>
        <end position="48"/>
    </location>
</feature>
<dbReference type="Pfam" id="PF03828">
    <property type="entry name" value="PAP_assoc"/>
    <property type="match status" value="1"/>
</dbReference>
<dbReference type="PANTHER" id="PTHR12271:SF34">
    <property type="entry name" value="TERMINAL URIDYLYLTRANSFERASE 7"/>
    <property type="match status" value="1"/>
</dbReference>
<keyword evidence="1" id="KW-0808">Transferase</keyword>
<evidence type="ECO:0000256" key="3">
    <source>
        <dbReference type="ARBA" id="ARBA00022842"/>
    </source>
</evidence>
<sequence>ESVGQLWLGLLQFYTETFDFKETVVCIRRKEPLTTFKKQWTSKHLAIEGKSKLLSGEYQTKNL</sequence>
<dbReference type="Gene3D" id="1.10.1410.10">
    <property type="match status" value="1"/>
</dbReference>
<feature type="non-terminal residue" evidence="5">
    <location>
        <position position="1"/>
    </location>
</feature>
<keyword evidence="6" id="KW-1185">Reference proteome</keyword>
<gene>
    <name evidence="5" type="ORF">M9458_010397</name>
</gene>
<dbReference type="Proteomes" id="UP001529510">
    <property type="component" value="Unassembled WGS sequence"/>
</dbReference>
<evidence type="ECO:0000256" key="2">
    <source>
        <dbReference type="ARBA" id="ARBA00022723"/>
    </source>
</evidence>
<reference evidence="5 6" key="1">
    <citation type="submission" date="2024-05" db="EMBL/GenBank/DDBJ databases">
        <title>Genome sequencing and assembly of Indian major carp, Cirrhinus mrigala (Hamilton, 1822).</title>
        <authorList>
            <person name="Mohindra V."/>
            <person name="Chowdhury L.M."/>
            <person name="Lal K."/>
            <person name="Jena J.K."/>
        </authorList>
    </citation>
    <scope>NUCLEOTIDE SEQUENCE [LARGE SCALE GENOMIC DNA]</scope>
    <source>
        <strain evidence="5">CM1030</strain>
        <tissue evidence="5">Blood</tissue>
    </source>
</reference>
<protein>
    <recommendedName>
        <fullName evidence="4">PAP-associated domain-containing protein</fullName>
    </recommendedName>
</protein>
<proteinExistence type="predicted"/>
<dbReference type="SUPFAM" id="SSF81631">
    <property type="entry name" value="PAP/OAS1 substrate-binding domain"/>
    <property type="match status" value="1"/>
</dbReference>
<accession>A0ABD0R0R7</accession>